<dbReference type="VEuPathDB" id="CryptoDB:Cvel_25407"/>
<dbReference type="EMBL" id="CDMZ01002067">
    <property type="protein sequence ID" value="CEM40586.1"/>
    <property type="molecule type" value="Genomic_DNA"/>
</dbReference>
<evidence type="ECO:0000256" key="3">
    <source>
        <dbReference type="SAM" id="SignalP"/>
    </source>
</evidence>
<accession>A0A0G4H9K5</accession>
<feature type="signal peptide" evidence="3">
    <location>
        <begin position="1"/>
        <end position="22"/>
    </location>
</feature>
<evidence type="ECO:0000256" key="2">
    <source>
        <dbReference type="SAM" id="MobiDB-lite"/>
    </source>
</evidence>
<name>A0A0G4H9K5_9ALVE</name>
<feature type="region of interest" description="Disordered" evidence="2">
    <location>
        <begin position="117"/>
        <end position="141"/>
    </location>
</feature>
<gene>
    <name evidence="4" type="ORF">Cvel_25407</name>
</gene>
<reference evidence="4" key="1">
    <citation type="submission" date="2014-11" db="EMBL/GenBank/DDBJ databases">
        <authorList>
            <person name="Otto D Thomas"/>
            <person name="Naeem Raeece"/>
        </authorList>
    </citation>
    <scope>NUCLEOTIDE SEQUENCE</scope>
</reference>
<evidence type="ECO:0000313" key="4">
    <source>
        <dbReference type="EMBL" id="CEM40586.1"/>
    </source>
</evidence>
<sequence>MARRLLFGVALVAVLSVSLSSGASMPEDILDVPDTRVLGEAASPSNEDLALSLLQRQMERDPLMASRKKLQTQIETLLQIAKARENEAQEARKLAKHVNMLDQLIENAVRQRNAAAGVADGSDRSFPHPKTPTAPRGSGFFPSLFRTSTRSTIPPPTSIPSTSSQDVHIHVYQSPQATPVVTHVQHVMAPAQVVAVPHELPTAVHIIGTPTPVVTVK</sequence>
<evidence type="ECO:0000256" key="1">
    <source>
        <dbReference type="SAM" id="Coils"/>
    </source>
</evidence>
<keyword evidence="1" id="KW-0175">Coiled coil</keyword>
<feature type="coiled-coil region" evidence="1">
    <location>
        <begin position="67"/>
        <end position="94"/>
    </location>
</feature>
<keyword evidence="3" id="KW-0732">Signal</keyword>
<proteinExistence type="predicted"/>
<protein>
    <submittedName>
        <fullName evidence="4">Uncharacterized protein</fullName>
    </submittedName>
</protein>
<organism evidence="4">
    <name type="scientific">Chromera velia CCMP2878</name>
    <dbReference type="NCBI Taxonomy" id="1169474"/>
    <lineage>
        <taxon>Eukaryota</taxon>
        <taxon>Sar</taxon>
        <taxon>Alveolata</taxon>
        <taxon>Colpodellida</taxon>
        <taxon>Chromeraceae</taxon>
        <taxon>Chromera</taxon>
    </lineage>
</organism>
<feature type="chain" id="PRO_5005191591" evidence="3">
    <location>
        <begin position="23"/>
        <end position="217"/>
    </location>
</feature>
<dbReference type="AlphaFoldDB" id="A0A0G4H9K5"/>